<dbReference type="InterPro" id="IPR042217">
    <property type="entry name" value="T4SS_VirB10/TrbI"/>
</dbReference>
<gene>
    <name evidence="8" type="ORF">FIV46_10935</name>
</gene>
<keyword evidence="3 7" id="KW-0812">Transmembrane</keyword>
<evidence type="ECO:0000313" key="9">
    <source>
        <dbReference type="Proteomes" id="UP000319148"/>
    </source>
</evidence>
<dbReference type="Proteomes" id="UP000319148">
    <property type="component" value="Unassembled WGS sequence"/>
</dbReference>
<feature type="transmembrane region" description="Helical" evidence="7">
    <location>
        <begin position="36"/>
        <end position="56"/>
    </location>
</feature>
<evidence type="ECO:0000256" key="2">
    <source>
        <dbReference type="ARBA" id="ARBA00010265"/>
    </source>
</evidence>
<keyword evidence="4 7" id="KW-1133">Transmembrane helix</keyword>
<dbReference type="Pfam" id="PF03743">
    <property type="entry name" value="TrbI"/>
    <property type="match status" value="1"/>
</dbReference>
<dbReference type="Gene3D" id="2.40.128.260">
    <property type="entry name" value="Type IV secretion system, VirB10/TraB/TrbI"/>
    <property type="match status" value="1"/>
</dbReference>
<evidence type="ECO:0000256" key="1">
    <source>
        <dbReference type="ARBA" id="ARBA00004167"/>
    </source>
</evidence>
<proteinExistence type="inferred from homology"/>
<dbReference type="GO" id="GO:0016020">
    <property type="term" value="C:membrane"/>
    <property type="evidence" value="ECO:0007669"/>
    <property type="project" value="UniProtKB-SubCell"/>
</dbReference>
<reference evidence="9" key="1">
    <citation type="submission" date="2019-06" db="EMBL/GenBank/DDBJ databases">
        <title>The complete genome of Emcibacter congregatus ZYLT.</title>
        <authorList>
            <person name="Zhao Z."/>
        </authorList>
    </citation>
    <scope>NUCLEOTIDE SEQUENCE [LARGE SCALE GENOMIC DNA]</scope>
    <source>
        <strain evidence="9">MCCC 1A06723</strain>
    </source>
</reference>
<dbReference type="OrthoDB" id="9807354at2"/>
<name>A0A501PFV0_9PROT</name>
<evidence type="ECO:0000256" key="5">
    <source>
        <dbReference type="ARBA" id="ARBA00023136"/>
    </source>
</evidence>
<sequence>MTSFEKDEGEREAEKIEKKFQLRAKPKPVRRLNKKLIVTVVCLACSGMLAISFYALDPGGASEKSPRKELYSVGRHAPMETVSGLPASYQDVPKNLERNLGSNLEQQSDNVVALGPAYMGDTGPALLRAESDLGTNRPEQNDRSQPFRPSVFEEQQRAEKLQAAQLERQARNSVVFFSIDNSSSKRRGFADAKGSNNSPPYSPLGVDKAEATGRPAETFNLLAGTIISGSLLTGINSDLKGQVVAQITEPVYDTVTGQEVLIPQGARILGKYVNEIEYGQDRVLIVWDRIICPDGASVQLDGMPGTDKGGYSGLSDQVDWHTDRLVAGVGLATLLGVGTELAYGDAEGELARAIRESSQSSLNNAGQRIVDRNLNIPPTITVRAGWPIRIIVTRDLKVDLLAVSE</sequence>
<feature type="region of interest" description="Disordered" evidence="6">
    <location>
        <begin position="134"/>
        <end position="158"/>
    </location>
</feature>
<feature type="region of interest" description="Disordered" evidence="6">
    <location>
        <begin position="185"/>
        <end position="208"/>
    </location>
</feature>
<evidence type="ECO:0000313" key="8">
    <source>
        <dbReference type="EMBL" id="TPD59303.1"/>
    </source>
</evidence>
<evidence type="ECO:0000256" key="4">
    <source>
        <dbReference type="ARBA" id="ARBA00022989"/>
    </source>
</evidence>
<dbReference type="AlphaFoldDB" id="A0A501PFV0"/>
<dbReference type="EMBL" id="VFIY01000014">
    <property type="protein sequence ID" value="TPD59303.1"/>
    <property type="molecule type" value="Genomic_DNA"/>
</dbReference>
<evidence type="ECO:0000256" key="7">
    <source>
        <dbReference type="SAM" id="Phobius"/>
    </source>
</evidence>
<keyword evidence="5 7" id="KW-0472">Membrane</keyword>
<comment type="similarity">
    <text evidence="2">Belongs to the TrbI/VirB10 family.</text>
</comment>
<keyword evidence="9" id="KW-1185">Reference proteome</keyword>
<dbReference type="CDD" id="cd16429">
    <property type="entry name" value="VirB10"/>
    <property type="match status" value="1"/>
</dbReference>
<evidence type="ECO:0000256" key="6">
    <source>
        <dbReference type="SAM" id="MobiDB-lite"/>
    </source>
</evidence>
<dbReference type="RefSeq" id="WP_139940967.1">
    <property type="nucleotide sequence ID" value="NZ_JBHSYP010000006.1"/>
</dbReference>
<protein>
    <submittedName>
        <fullName evidence="8">TrbI/VirB10 family protein</fullName>
    </submittedName>
</protein>
<organism evidence="8 9">
    <name type="scientific">Emcibacter nanhaiensis</name>
    <dbReference type="NCBI Taxonomy" id="1505037"/>
    <lineage>
        <taxon>Bacteria</taxon>
        <taxon>Pseudomonadati</taxon>
        <taxon>Pseudomonadota</taxon>
        <taxon>Alphaproteobacteria</taxon>
        <taxon>Emcibacterales</taxon>
        <taxon>Emcibacteraceae</taxon>
        <taxon>Emcibacter</taxon>
    </lineage>
</organism>
<accession>A0A501PFV0</accession>
<comment type="subcellular location">
    <subcellularLocation>
        <location evidence="1">Membrane</location>
        <topology evidence="1">Single-pass membrane protein</topology>
    </subcellularLocation>
</comment>
<comment type="caution">
    <text evidence="8">The sequence shown here is derived from an EMBL/GenBank/DDBJ whole genome shotgun (WGS) entry which is preliminary data.</text>
</comment>
<dbReference type="InterPro" id="IPR005498">
    <property type="entry name" value="T4SS_VirB10/TraB/TrbI"/>
</dbReference>
<evidence type="ECO:0000256" key="3">
    <source>
        <dbReference type="ARBA" id="ARBA00022692"/>
    </source>
</evidence>